<gene>
    <name evidence="3" type="primary">LOC130463488</name>
</gene>
<dbReference type="Proteomes" id="UP000813463">
    <property type="component" value="Chromosome 6"/>
</dbReference>
<dbReference type="PANTHER" id="PTHR48258">
    <property type="entry name" value="DUF4218 DOMAIN-CONTAINING PROTEIN-RELATED"/>
    <property type="match status" value="1"/>
</dbReference>
<sequence length="499" mass="56509">MLLILISWSKQPGNDIDVYLEPIIDDLTKMWDEGVFVFSAHANETFRLCAMLFCTINDFPTYGNLSGHDHPYPNMKTTFNGDVEIDVARRALTGKEVYERVKDVQTVSGKHCLDVMHIEKNVCEAILGTLMNISGKTKDTKEVREYLKSKGFRPELRPQSLGYNNKEMEKGGANKKGKGKGKEKGNGKGKKKNDYLPPACFTLSKEEKRLFCDCLYGIKDPSGKVLDLSTLDELQNKVKIQTLCEFEIHIGVLQDKVRNPAQPEGSMIQGNVGEEVGNFVAEFLARAEPIGLPTSRHEGRLEGKGTIGSKLISPPMHKLLQSHLCVLHHILAVHPYLVMHKHELANEYPSTGERELTQLHNKEFIKWFQDKFIGELEVASNSFCETVQYLALGSWEAVHSYQGYDVNEYTFWTERQDQKSLSVQNSGVSIVASSREYASAKDRCPVDAKLSYYGRVQDIWELSCGTKFNVCLFWWKWADNNRRCVKRDDACVFTLGAQS</sequence>
<evidence type="ECO:0000313" key="2">
    <source>
        <dbReference type="Proteomes" id="UP000813463"/>
    </source>
</evidence>
<dbReference type="InterPro" id="IPR004242">
    <property type="entry name" value="Transposase_21"/>
</dbReference>
<proteinExistence type="predicted"/>
<dbReference type="GeneID" id="130463488"/>
<dbReference type="PANTHER" id="PTHR48258:SF9">
    <property type="entry name" value="OS01G0348150 PROTEIN"/>
    <property type="match status" value="1"/>
</dbReference>
<accession>A0ABM3QYZ3</accession>
<keyword evidence="2" id="KW-1185">Reference proteome</keyword>
<protein>
    <submittedName>
        <fullName evidence="3">Uncharacterized protein</fullName>
    </submittedName>
</protein>
<name>A0ABM3QYZ3_SPIOL</name>
<evidence type="ECO:0000256" key="1">
    <source>
        <dbReference type="SAM" id="MobiDB-lite"/>
    </source>
</evidence>
<evidence type="ECO:0000313" key="3">
    <source>
        <dbReference type="RefSeq" id="XP_056688607.1"/>
    </source>
</evidence>
<organism evidence="2 3">
    <name type="scientific">Spinacia oleracea</name>
    <name type="common">Spinach</name>
    <dbReference type="NCBI Taxonomy" id="3562"/>
    <lineage>
        <taxon>Eukaryota</taxon>
        <taxon>Viridiplantae</taxon>
        <taxon>Streptophyta</taxon>
        <taxon>Embryophyta</taxon>
        <taxon>Tracheophyta</taxon>
        <taxon>Spermatophyta</taxon>
        <taxon>Magnoliopsida</taxon>
        <taxon>eudicotyledons</taxon>
        <taxon>Gunneridae</taxon>
        <taxon>Pentapetalae</taxon>
        <taxon>Caryophyllales</taxon>
        <taxon>Chenopodiaceae</taxon>
        <taxon>Chenopodioideae</taxon>
        <taxon>Anserineae</taxon>
        <taxon>Spinacia</taxon>
    </lineage>
</organism>
<reference evidence="3" key="2">
    <citation type="submission" date="2025-08" db="UniProtKB">
        <authorList>
            <consortium name="RefSeq"/>
        </authorList>
    </citation>
    <scope>IDENTIFICATION</scope>
    <source>
        <tissue evidence="3">Leaf</tissue>
    </source>
</reference>
<dbReference type="RefSeq" id="XP_056688607.1">
    <property type="nucleotide sequence ID" value="XM_056832629.1"/>
</dbReference>
<dbReference type="Pfam" id="PF02992">
    <property type="entry name" value="Transposase_21"/>
    <property type="match status" value="1"/>
</dbReference>
<feature type="region of interest" description="Disordered" evidence="1">
    <location>
        <begin position="155"/>
        <end position="190"/>
    </location>
</feature>
<reference evidence="2" key="1">
    <citation type="journal article" date="2021" name="Nat. Commun.">
        <title>Genomic analyses provide insights into spinach domestication and the genetic basis of agronomic traits.</title>
        <authorList>
            <person name="Cai X."/>
            <person name="Sun X."/>
            <person name="Xu C."/>
            <person name="Sun H."/>
            <person name="Wang X."/>
            <person name="Ge C."/>
            <person name="Zhang Z."/>
            <person name="Wang Q."/>
            <person name="Fei Z."/>
            <person name="Jiao C."/>
            <person name="Wang Q."/>
        </authorList>
    </citation>
    <scope>NUCLEOTIDE SEQUENCE [LARGE SCALE GENOMIC DNA]</scope>
    <source>
        <strain evidence="2">cv. Varoflay</strain>
    </source>
</reference>